<evidence type="ECO:0000256" key="1">
    <source>
        <dbReference type="SAM" id="MobiDB-lite"/>
    </source>
</evidence>
<keyword evidence="2" id="KW-0812">Transmembrane</keyword>
<feature type="compositionally biased region" description="Polar residues" evidence="1">
    <location>
        <begin position="332"/>
        <end position="346"/>
    </location>
</feature>
<dbReference type="InParanoid" id="A0A177CA87"/>
<evidence type="ECO:0000256" key="2">
    <source>
        <dbReference type="SAM" id="Phobius"/>
    </source>
</evidence>
<protein>
    <submittedName>
        <fullName evidence="3">Uncharacterized protein</fullName>
    </submittedName>
</protein>
<feature type="transmembrane region" description="Helical" evidence="2">
    <location>
        <begin position="130"/>
        <end position="152"/>
    </location>
</feature>
<dbReference type="STRING" id="1460663.A0A177CA87"/>
<feature type="compositionally biased region" description="Polar residues" evidence="1">
    <location>
        <begin position="29"/>
        <end position="38"/>
    </location>
</feature>
<dbReference type="AlphaFoldDB" id="A0A177CA87"/>
<feature type="compositionally biased region" description="Basic and acidic residues" evidence="1">
    <location>
        <begin position="1"/>
        <end position="19"/>
    </location>
</feature>
<sequence length="353" mass="38720">MVPRRDGLDAQKRNGDDRPSWVIDDDSPMTATSSQFSRPTDDDDYTQYGPLSSTTWDPPPFASQHLASSTFITSSTVNTTPQLSTGGYTATVTASIFPVASDSPSTDFPSIEGGSTADHERKEHSNQGPMYAAAGAVPVIVIAIIGLVVFFCMRKRRTQRRRTQRQQQAATQNHVVPEVKFQQPTVHAYRAPAVPVSRAPSYTSYEDNMQRPTSPPPVILGPISAGSSGNYMTGIDTSDIISTRNERMGLGDPFVDGSSLHEEPPPPYKPRSVASRNSSLRIPRSSMSVSSQHSRYSSQRQVFRPLQNPFEDPREDDAVSNLSGPTLHRNSDNMSVVSDFSYQQDPQVGRRSP</sequence>
<keyword evidence="2" id="KW-0472">Membrane</keyword>
<proteinExistence type="predicted"/>
<feature type="region of interest" description="Disordered" evidence="1">
    <location>
        <begin position="102"/>
        <end position="126"/>
    </location>
</feature>
<dbReference type="OrthoDB" id="3935400at2759"/>
<keyword evidence="2" id="KW-1133">Transmembrane helix</keyword>
<evidence type="ECO:0000313" key="4">
    <source>
        <dbReference type="Proteomes" id="UP000077069"/>
    </source>
</evidence>
<keyword evidence="4" id="KW-1185">Reference proteome</keyword>
<feature type="compositionally biased region" description="Low complexity" evidence="1">
    <location>
        <begin position="284"/>
        <end position="301"/>
    </location>
</feature>
<name>A0A177CA87_9PLEO</name>
<evidence type="ECO:0000313" key="3">
    <source>
        <dbReference type="EMBL" id="OAG04041.1"/>
    </source>
</evidence>
<gene>
    <name evidence="3" type="ORF">CC84DRAFT_884367</name>
</gene>
<feature type="region of interest" description="Disordered" evidence="1">
    <location>
        <begin position="247"/>
        <end position="353"/>
    </location>
</feature>
<accession>A0A177CA87</accession>
<dbReference type="RefSeq" id="XP_018034406.1">
    <property type="nucleotide sequence ID" value="XM_018187779.1"/>
</dbReference>
<dbReference type="Proteomes" id="UP000077069">
    <property type="component" value="Unassembled WGS sequence"/>
</dbReference>
<organism evidence="3 4">
    <name type="scientific">Paraphaeosphaeria sporulosa</name>
    <dbReference type="NCBI Taxonomy" id="1460663"/>
    <lineage>
        <taxon>Eukaryota</taxon>
        <taxon>Fungi</taxon>
        <taxon>Dikarya</taxon>
        <taxon>Ascomycota</taxon>
        <taxon>Pezizomycotina</taxon>
        <taxon>Dothideomycetes</taxon>
        <taxon>Pleosporomycetidae</taxon>
        <taxon>Pleosporales</taxon>
        <taxon>Massarineae</taxon>
        <taxon>Didymosphaeriaceae</taxon>
        <taxon>Paraphaeosphaeria</taxon>
    </lineage>
</organism>
<feature type="region of interest" description="Disordered" evidence="1">
    <location>
        <begin position="1"/>
        <end position="60"/>
    </location>
</feature>
<reference evidence="3 4" key="1">
    <citation type="submission" date="2016-05" db="EMBL/GenBank/DDBJ databases">
        <title>Comparative analysis of secretome profiles of manganese(II)-oxidizing ascomycete fungi.</title>
        <authorList>
            <consortium name="DOE Joint Genome Institute"/>
            <person name="Zeiner C.A."/>
            <person name="Purvine S.O."/>
            <person name="Zink E.M."/>
            <person name="Wu S."/>
            <person name="Pasa-Tolic L."/>
            <person name="Chaput D.L."/>
            <person name="Haridas S."/>
            <person name="Grigoriev I.V."/>
            <person name="Santelli C.M."/>
            <person name="Hansel C.M."/>
        </authorList>
    </citation>
    <scope>NUCLEOTIDE SEQUENCE [LARGE SCALE GENOMIC DNA]</scope>
    <source>
        <strain evidence="3 4">AP3s5-JAC2a</strain>
    </source>
</reference>
<dbReference type="EMBL" id="KV441554">
    <property type="protein sequence ID" value="OAG04041.1"/>
    <property type="molecule type" value="Genomic_DNA"/>
</dbReference>
<dbReference type="GeneID" id="28771265"/>